<feature type="domain" description="Pyrroline-5-carboxylate reductase catalytic N-terminal" evidence="4">
    <location>
        <begin position="2"/>
        <end position="99"/>
    </location>
</feature>
<organism evidence="6">
    <name type="scientific">gut metagenome</name>
    <dbReference type="NCBI Taxonomy" id="749906"/>
    <lineage>
        <taxon>unclassified sequences</taxon>
        <taxon>metagenomes</taxon>
        <taxon>organismal metagenomes</taxon>
    </lineage>
</organism>
<evidence type="ECO:0000256" key="1">
    <source>
        <dbReference type="ARBA" id="ARBA00005525"/>
    </source>
</evidence>
<dbReference type="Gene3D" id="1.10.3730.10">
    <property type="entry name" value="ProC C-terminal domain-like"/>
    <property type="match status" value="1"/>
</dbReference>
<accession>J9FTH0</accession>
<comment type="similarity">
    <text evidence="1">Belongs to the pyrroline-5-carboxylate reductase family.</text>
</comment>
<dbReference type="HAMAP" id="MF_01925">
    <property type="entry name" value="P5C_reductase"/>
    <property type="match status" value="1"/>
</dbReference>
<dbReference type="EC" id="1.-.-.-" evidence="6"/>
<dbReference type="SUPFAM" id="SSF51735">
    <property type="entry name" value="NAD(P)-binding Rossmann-fold domains"/>
    <property type="match status" value="1"/>
</dbReference>
<dbReference type="InterPro" id="IPR036291">
    <property type="entry name" value="NAD(P)-bd_dom_sf"/>
</dbReference>
<feature type="domain" description="Pyrroline-5-carboxylate reductase dimerisation" evidence="5">
    <location>
        <begin position="167"/>
        <end position="264"/>
    </location>
</feature>
<evidence type="ECO:0000259" key="5">
    <source>
        <dbReference type="Pfam" id="PF14748"/>
    </source>
</evidence>
<evidence type="ECO:0000256" key="3">
    <source>
        <dbReference type="ARBA" id="ARBA00023002"/>
    </source>
</evidence>
<proteinExistence type="inferred from homology"/>
<dbReference type="InterPro" id="IPR029036">
    <property type="entry name" value="P5CR_dimer"/>
</dbReference>
<dbReference type="Pfam" id="PF14748">
    <property type="entry name" value="P5CR_dimer"/>
    <property type="match status" value="1"/>
</dbReference>
<dbReference type="Pfam" id="PF03807">
    <property type="entry name" value="F420_oxidored"/>
    <property type="match status" value="1"/>
</dbReference>
<dbReference type="EMBL" id="AMCI01004355">
    <property type="protein sequence ID" value="EJW98251.1"/>
    <property type="molecule type" value="Genomic_DNA"/>
</dbReference>
<dbReference type="NCBIfam" id="TIGR00112">
    <property type="entry name" value="proC"/>
    <property type="match status" value="1"/>
</dbReference>
<dbReference type="GO" id="GO:0055129">
    <property type="term" value="P:L-proline biosynthetic process"/>
    <property type="evidence" value="ECO:0007669"/>
    <property type="project" value="TreeGrafter"/>
</dbReference>
<dbReference type="PANTHER" id="PTHR11645">
    <property type="entry name" value="PYRROLINE-5-CARBOXYLATE REDUCTASE"/>
    <property type="match status" value="1"/>
</dbReference>
<evidence type="ECO:0000313" key="6">
    <source>
        <dbReference type="EMBL" id="EJW98251.1"/>
    </source>
</evidence>
<keyword evidence="2" id="KW-0521">NADP</keyword>
<sequence length="265" mass="28606">MKIAIIGAGNMGGAIAKGLAKGQFCKAADIICTAHSQATLDRLQKENPQLTLTRDNVEAAQAADYIVLAVKPWKMEEVMAEIRPVIDPQRHQIVSVAAGISFEQLENWITGEQAQMPCPPLFRIIPNTAIEVGYSVTFVAASKATEEQTEIVMKMFEELGYSWLIEEKQIPAATALASCGIAFAFRYIRANMEGGVEMGIPAAQAQRIVAQTMIGAAQLLLEKNSHPEAEIDKVTTPGGITIKGINELDHQGFNSAVIKALKACL</sequence>
<dbReference type="PANTHER" id="PTHR11645:SF0">
    <property type="entry name" value="PYRROLINE-5-CARBOXYLATE REDUCTASE 3"/>
    <property type="match status" value="1"/>
</dbReference>
<dbReference type="Gene3D" id="3.40.50.720">
    <property type="entry name" value="NAD(P)-binding Rossmann-like Domain"/>
    <property type="match status" value="1"/>
</dbReference>
<dbReference type="InterPro" id="IPR000304">
    <property type="entry name" value="Pyrroline-COOH_reductase"/>
</dbReference>
<evidence type="ECO:0000259" key="4">
    <source>
        <dbReference type="Pfam" id="PF03807"/>
    </source>
</evidence>
<dbReference type="GO" id="GO:0004735">
    <property type="term" value="F:pyrroline-5-carboxylate reductase activity"/>
    <property type="evidence" value="ECO:0007669"/>
    <property type="project" value="InterPro"/>
</dbReference>
<dbReference type="PIRSF" id="PIRSF000193">
    <property type="entry name" value="Pyrrol-5-carb_rd"/>
    <property type="match status" value="1"/>
</dbReference>
<keyword evidence="3 6" id="KW-0560">Oxidoreductase</keyword>
<evidence type="ECO:0000256" key="2">
    <source>
        <dbReference type="ARBA" id="ARBA00022857"/>
    </source>
</evidence>
<dbReference type="FunFam" id="1.10.3730.10:FF:000001">
    <property type="entry name" value="Pyrroline-5-carboxylate reductase"/>
    <property type="match status" value="1"/>
</dbReference>
<dbReference type="InterPro" id="IPR028939">
    <property type="entry name" value="P5C_Rdtase_cat_N"/>
</dbReference>
<reference evidence="6" key="1">
    <citation type="journal article" date="2012" name="PLoS ONE">
        <title>Gene sets for utilization of primary and secondary nutrition supplies in the distal gut of endangered iberian lynx.</title>
        <authorList>
            <person name="Alcaide M."/>
            <person name="Messina E."/>
            <person name="Richter M."/>
            <person name="Bargiela R."/>
            <person name="Peplies J."/>
            <person name="Huws S.A."/>
            <person name="Newbold C.J."/>
            <person name="Golyshin P.N."/>
            <person name="Simon M.A."/>
            <person name="Lopez G."/>
            <person name="Yakimov M.M."/>
            <person name="Ferrer M."/>
        </authorList>
    </citation>
    <scope>NUCLEOTIDE SEQUENCE</scope>
</reference>
<dbReference type="InterPro" id="IPR008927">
    <property type="entry name" value="6-PGluconate_DH-like_C_sf"/>
</dbReference>
<dbReference type="AlphaFoldDB" id="J9FTH0"/>
<comment type="caution">
    <text evidence="6">The sequence shown here is derived from an EMBL/GenBank/DDBJ whole genome shotgun (WGS) entry which is preliminary data.</text>
</comment>
<protein>
    <submittedName>
        <fullName evidence="6">Pyrroline-5-carboxylate reductase</fullName>
        <ecNumber evidence="6">1.-.-.-</ecNumber>
    </submittedName>
</protein>
<gene>
    <name evidence="6" type="ORF">EVA_13644</name>
</gene>
<name>J9FTH0_9ZZZZ</name>
<dbReference type="SUPFAM" id="SSF48179">
    <property type="entry name" value="6-phosphogluconate dehydrogenase C-terminal domain-like"/>
    <property type="match status" value="1"/>
</dbReference>